<evidence type="ECO:0000313" key="2">
    <source>
        <dbReference type="Proteomes" id="UP001519288"/>
    </source>
</evidence>
<name>A0ABS4JI59_9BACL</name>
<dbReference type="RefSeq" id="WP_209862580.1">
    <property type="nucleotide sequence ID" value="NZ_JAGGLD010000003.1"/>
</dbReference>
<dbReference type="EMBL" id="JAGGLD010000003">
    <property type="protein sequence ID" value="MBP2001388.1"/>
    <property type="molecule type" value="Genomic_DNA"/>
</dbReference>
<sequence length="238" mass="28436">MKKKHNIRELIYVNKHEIDDACFYSHGIEFYEFMSCVESRPDNLILLQHQFDNADWHHRSRFDYVTKEEINELIEDNVYRYGDFCWVDVKTEEELDQLDDQQIAELLFFGHLAKPLHKIPMARFAYYAHDDGWFNKLYVASVEEYKVILSKVLVLKLVGLTNRAFEEIPSHISDIFLKYTKEGLFIDLSKTHKSKMEIKIPLAVVGQYRDMDTVIELQKETRDYKHWLVYSDSAWQLI</sequence>
<gene>
    <name evidence="1" type="ORF">J2Z69_002431</name>
</gene>
<reference evidence="1 2" key="1">
    <citation type="submission" date="2021-03" db="EMBL/GenBank/DDBJ databases">
        <title>Genomic Encyclopedia of Type Strains, Phase IV (KMG-IV): sequencing the most valuable type-strain genomes for metagenomic binning, comparative biology and taxonomic classification.</title>
        <authorList>
            <person name="Goeker M."/>
        </authorList>
    </citation>
    <scope>NUCLEOTIDE SEQUENCE [LARGE SCALE GENOMIC DNA]</scope>
    <source>
        <strain evidence="1 2">DSM 26806</strain>
    </source>
</reference>
<keyword evidence="2" id="KW-1185">Reference proteome</keyword>
<accession>A0ABS4JI59</accession>
<evidence type="ECO:0008006" key="3">
    <source>
        <dbReference type="Google" id="ProtNLM"/>
    </source>
</evidence>
<proteinExistence type="predicted"/>
<dbReference type="Proteomes" id="UP001519288">
    <property type="component" value="Unassembled WGS sequence"/>
</dbReference>
<comment type="caution">
    <text evidence="1">The sequence shown here is derived from an EMBL/GenBank/DDBJ whole genome shotgun (WGS) entry which is preliminary data.</text>
</comment>
<evidence type="ECO:0000313" key="1">
    <source>
        <dbReference type="EMBL" id="MBP2001388.1"/>
    </source>
</evidence>
<protein>
    <recommendedName>
        <fullName evidence="3">Oxalate:formate antiporter</fullName>
    </recommendedName>
</protein>
<organism evidence="1 2">
    <name type="scientific">Paenibacillus shirakamiensis</name>
    <dbReference type="NCBI Taxonomy" id="1265935"/>
    <lineage>
        <taxon>Bacteria</taxon>
        <taxon>Bacillati</taxon>
        <taxon>Bacillota</taxon>
        <taxon>Bacilli</taxon>
        <taxon>Bacillales</taxon>
        <taxon>Paenibacillaceae</taxon>
        <taxon>Paenibacillus</taxon>
    </lineage>
</organism>